<reference evidence="2 3" key="2">
    <citation type="journal article" date="2010" name="Proc. Natl. Acad. Sci. U.S.A.">
        <title>Enigmatic, ultrasmall, uncultivated Archaea.</title>
        <authorList>
            <person name="Baker B.J."/>
            <person name="Comolli L.R."/>
            <person name="Dick G.J."/>
            <person name="Hauser L.J."/>
            <person name="Hyatt D."/>
            <person name="Dill B.D."/>
            <person name="Land M.L."/>
            <person name="Verberkmoes N.C."/>
            <person name="Hettich R.L."/>
            <person name="Banfield J.F."/>
        </authorList>
    </citation>
    <scope>NUCLEOTIDE SEQUENCE [LARGE SCALE GENOMIC DNA]</scope>
    <source>
        <strain evidence="2">ARMAN-2</strain>
    </source>
</reference>
<protein>
    <submittedName>
        <fullName evidence="2">Uncharacterized protein</fullName>
    </submittedName>
</protein>
<dbReference type="GO" id="GO:0008237">
    <property type="term" value="F:metallopeptidase activity"/>
    <property type="evidence" value="ECO:0007669"/>
    <property type="project" value="InterPro"/>
</dbReference>
<dbReference type="InterPro" id="IPR024079">
    <property type="entry name" value="MetalloPept_cat_dom_sf"/>
</dbReference>
<feature type="region of interest" description="Disordered" evidence="1">
    <location>
        <begin position="113"/>
        <end position="145"/>
    </location>
</feature>
<feature type="compositionally biased region" description="Basic and acidic residues" evidence="1">
    <location>
        <begin position="126"/>
        <end position="137"/>
    </location>
</feature>
<reference evidence="2 3" key="1">
    <citation type="journal article" date="2009" name="Genome Biol.">
        <title>Community-wide analysis of microbial genome sequence signatures.</title>
        <authorList>
            <person name="Dick G.J."/>
            <person name="Andersson A.F."/>
            <person name="Baker B.J."/>
            <person name="Simmons S.L."/>
            <person name="Thomas B.C."/>
            <person name="Yelton A.P."/>
            <person name="Banfield J.F."/>
        </authorList>
    </citation>
    <scope>NUCLEOTIDE SEQUENCE [LARGE SCALE GENOMIC DNA]</scope>
    <source>
        <strain evidence="2">ARMAN-2</strain>
    </source>
</reference>
<organism evidence="2 3">
    <name type="scientific">Candidatus Micrarchaeum acidiphilum ARMAN-2</name>
    <dbReference type="NCBI Taxonomy" id="425595"/>
    <lineage>
        <taxon>Archaea</taxon>
        <taxon>Candidatus Micrarchaeota</taxon>
        <taxon>Candidatus Micrarchaeia</taxon>
        <taxon>Candidatus Micrarchaeales</taxon>
        <taxon>Candidatus Micrarchaeaceae</taxon>
        <taxon>Candidatus Micrarchaeum</taxon>
    </lineage>
</organism>
<accession>C7DH49</accession>
<dbReference type="EMBL" id="GG697240">
    <property type="protein sequence ID" value="EET89951.1"/>
    <property type="molecule type" value="Genomic_DNA"/>
</dbReference>
<name>C7DH49_MICA2</name>
<dbReference type="Proteomes" id="UP000332487">
    <property type="component" value="Unassembled WGS sequence"/>
</dbReference>
<dbReference type="Gene3D" id="3.40.390.10">
    <property type="entry name" value="Collagenase (Catalytic Domain)"/>
    <property type="match status" value="1"/>
</dbReference>
<proteinExistence type="predicted"/>
<sequence length="521" mass="57773">MADEKLLEVVDRVQTEALGFSIAEGAGDPDRLNNIIDAIFSGREEIEVGIGEKRLKPFLETLEAINLVCSAKANYSGWEFEPIKHSTVESDVAGDNVTVKLKRGAIKFRQPEEKPLVQNQSAVHDAAQKQENKEMPRESATQASNVSKKTFVEDVNKLLDSISDAYKKFGKEKYGIEFITPNMGIYSEDGQGKDDESELSKEVMGFYDVKKNEVHLSKELYNLYISKEGSLDVVRSTIIHELGHAMAHQAGLDRSSEKDAKNNLTLIGKVASELLANLLAVRISADMENVQPTGHELARRLVTSAKVDYLSKDTDAAKEYLNALSEFSGKLKAVYNNITSGFDQAERKVLSEGKEVNYNALTQLYFKDAEATVRKYLGFVAVGTLASEFYGGPVLGAAKELLGGMDFNELVERASRDIESLKYVNEYLGGAYASGMARFVSEFGAIDIKFGINNMDLEEIERQLKEGQTAAPVSSRKKYEYVVEEFGKLFDDAYEMGAEILENEQKIMEGLEELNAELDGK</sequence>
<evidence type="ECO:0000313" key="2">
    <source>
        <dbReference type="EMBL" id="EET89951.1"/>
    </source>
</evidence>
<keyword evidence="3" id="KW-1185">Reference proteome</keyword>
<dbReference type="AlphaFoldDB" id="C7DH49"/>
<gene>
    <name evidence="2" type="ORF">UNLARM2_0395</name>
</gene>
<evidence type="ECO:0000313" key="3">
    <source>
        <dbReference type="Proteomes" id="UP000332487"/>
    </source>
</evidence>
<evidence type="ECO:0000256" key="1">
    <source>
        <dbReference type="SAM" id="MobiDB-lite"/>
    </source>
</evidence>